<dbReference type="EMBL" id="JBHFEH010000050">
    <property type="protein sequence ID" value="KAL2050242.1"/>
    <property type="molecule type" value="Genomic_DNA"/>
</dbReference>
<keyword evidence="3" id="KW-1185">Reference proteome</keyword>
<evidence type="ECO:0000313" key="3">
    <source>
        <dbReference type="Proteomes" id="UP001590951"/>
    </source>
</evidence>
<name>A0ABR4AX45_9LECA</name>
<gene>
    <name evidence="2" type="ORF">ABVK25_009469</name>
</gene>
<feature type="region of interest" description="Disordered" evidence="1">
    <location>
        <begin position="1"/>
        <end position="65"/>
    </location>
</feature>
<organism evidence="2 3">
    <name type="scientific">Lepraria finkii</name>
    <dbReference type="NCBI Taxonomy" id="1340010"/>
    <lineage>
        <taxon>Eukaryota</taxon>
        <taxon>Fungi</taxon>
        <taxon>Dikarya</taxon>
        <taxon>Ascomycota</taxon>
        <taxon>Pezizomycotina</taxon>
        <taxon>Lecanoromycetes</taxon>
        <taxon>OSLEUM clade</taxon>
        <taxon>Lecanoromycetidae</taxon>
        <taxon>Lecanorales</taxon>
        <taxon>Lecanorineae</taxon>
        <taxon>Stereocaulaceae</taxon>
        <taxon>Lepraria</taxon>
    </lineage>
</organism>
<evidence type="ECO:0000256" key="1">
    <source>
        <dbReference type="SAM" id="MobiDB-lite"/>
    </source>
</evidence>
<protein>
    <submittedName>
        <fullName evidence="2">Uncharacterized protein</fullName>
    </submittedName>
</protein>
<dbReference type="Proteomes" id="UP001590951">
    <property type="component" value="Unassembled WGS sequence"/>
</dbReference>
<reference evidence="2 3" key="1">
    <citation type="submission" date="2024-09" db="EMBL/GenBank/DDBJ databases">
        <title>Rethinking Asexuality: The Enigmatic Case of Functional Sexual Genes in Lepraria (Stereocaulaceae).</title>
        <authorList>
            <person name="Doellman M."/>
            <person name="Sun Y."/>
            <person name="Barcenas-Pena A."/>
            <person name="Lumbsch H.T."/>
            <person name="Grewe F."/>
        </authorList>
    </citation>
    <scope>NUCLEOTIDE SEQUENCE [LARGE SCALE GENOMIC DNA]</scope>
    <source>
        <strain evidence="2 3">Grewe 0041</strain>
    </source>
</reference>
<sequence length="103" mass="11643">MDRDPQGSYSQRDQREVDLQAIRLTPESLTARDTKLQPIQPIRHNNGEGGQSTYGSTYNGGYESPRDQYVVVPIGLEIRYRRPIHHALPLPGHLFSNDTTTPV</sequence>
<accession>A0ABR4AX45</accession>
<proteinExistence type="predicted"/>
<evidence type="ECO:0000313" key="2">
    <source>
        <dbReference type="EMBL" id="KAL2050242.1"/>
    </source>
</evidence>
<comment type="caution">
    <text evidence="2">The sequence shown here is derived from an EMBL/GenBank/DDBJ whole genome shotgun (WGS) entry which is preliminary data.</text>
</comment>